<feature type="region of interest" description="Disordered" evidence="2">
    <location>
        <begin position="329"/>
        <end position="353"/>
    </location>
</feature>
<protein>
    <submittedName>
        <fullName evidence="3">Uncharacterized protein</fullName>
    </submittedName>
</protein>
<reference evidence="3" key="1">
    <citation type="submission" date="2015-12" db="EMBL/GenBank/DDBJ databases">
        <title>De novo transcriptome assembly of four potential Pierce s Disease insect vectors from Arizona vineyards.</title>
        <authorList>
            <person name="Tassone E.E."/>
        </authorList>
    </citation>
    <scope>NUCLEOTIDE SEQUENCE</scope>
</reference>
<sequence length="569" mass="68832">MEDIFIKNDQNCSKQEAPQWMVDMDRNIYNARRSSKELIERINAREKRQKMRNRRRYNRYGRTYSDKQMNFYNNFYFSSSLPTKTTKSPTKPKTTRNTYIPNVTVGSVPKDDLFYEKLFNPVTRVMGATRQTFIPNVRIAHFDRFKYTTPKNYMDNYEIPIMMNMSENLIDKKQQNEVTHPKNKQKSPTMIPFNSHPNYKNMHKWTDRLWSTWRPKRRRRTYATRSPNATFPTHRNFESPVTWPDGHIEPPYDYSMTNKTYPPSFYKKFNDSFYKDYYDISHEGWVDSEYHRWHGQRAAGLPLESLDDDYYSEYANWYLKKRENSTEDRMFEVHDSNSPRTPRPTSRSKRRKKKFREVSDVSGFSEYERGFKQRLDDMFKNIINKVPDTTDKNIYKAMNKYMRAMENDSVHNEMLKSLPFENLIPPESFFHTTTSEACDTSSMQRYFIQGLPAYPEKEKAMKRRMALRMRRRRKQKMEMEEYKKQMAEMKYKIDKLTADNKEKDRGLFEKLYGKKQSFMRNFKINFLKNPRNKKIADKFKEKVQSMKNLFSFAFKKTPTTTVKPMFRIF</sequence>
<feature type="coiled-coil region" evidence="1">
    <location>
        <begin position="472"/>
        <end position="499"/>
    </location>
</feature>
<dbReference type="AlphaFoldDB" id="A0A1B6DD55"/>
<evidence type="ECO:0000313" key="3">
    <source>
        <dbReference type="EMBL" id="JAS23525.1"/>
    </source>
</evidence>
<organism evidence="3">
    <name type="scientific">Clastoptera arizonana</name>
    <name type="common">Arizona spittle bug</name>
    <dbReference type="NCBI Taxonomy" id="38151"/>
    <lineage>
        <taxon>Eukaryota</taxon>
        <taxon>Metazoa</taxon>
        <taxon>Ecdysozoa</taxon>
        <taxon>Arthropoda</taxon>
        <taxon>Hexapoda</taxon>
        <taxon>Insecta</taxon>
        <taxon>Pterygota</taxon>
        <taxon>Neoptera</taxon>
        <taxon>Paraneoptera</taxon>
        <taxon>Hemiptera</taxon>
        <taxon>Auchenorrhyncha</taxon>
        <taxon>Cercopoidea</taxon>
        <taxon>Clastopteridae</taxon>
        <taxon>Clastoptera</taxon>
    </lineage>
</organism>
<dbReference type="EMBL" id="GEDC01013773">
    <property type="protein sequence ID" value="JAS23525.1"/>
    <property type="molecule type" value="Transcribed_RNA"/>
</dbReference>
<gene>
    <name evidence="3" type="ORF">g.5379</name>
</gene>
<name>A0A1B6DD55_9HEMI</name>
<evidence type="ECO:0000256" key="1">
    <source>
        <dbReference type="SAM" id="Coils"/>
    </source>
</evidence>
<proteinExistence type="predicted"/>
<keyword evidence="1" id="KW-0175">Coiled coil</keyword>
<accession>A0A1B6DD55</accession>
<evidence type="ECO:0000256" key="2">
    <source>
        <dbReference type="SAM" id="MobiDB-lite"/>
    </source>
</evidence>